<reference evidence="6 7" key="1">
    <citation type="submission" date="2017-06" db="EMBL/GenBank/DDBJ databases">
        <title>Comparative genomic analysis of Ambrosia Fusariam Clade fungi.</title>
        <authorList>
            <person name="Stajich J.E."/>
            <person name="Carrillo J."/>
            <person name="Kijimoto T."/>
            <person name="Eskalen A."/>
            <person name="O'Donnell K."/>
            <person name="Kasson M."/>
        </authorList>
    </citation>
    <scope>NUCLEOTIDE SEQUENCE [LARGE SCALE GENOMIC DNA]</scope>
    <source>
        <strain evidence="6 7">NRRL62584</strain>
    </source>
</reference>
<feature type="repeat" description="ANK" evidence="3">
    <location>
        <begin position="448"/>
        <end position="480"/>
    </location>
</feature>
<dbReference type="OrthoDB" id="341259at2759"/>
<accession>A0A428NQ99</accession>
<evidence type="ECO:0000313" key="6">
    <source>
        <dbReference type="EMBL" id="RSL42902.1"/>
    </source>
</evidence>
<proteinExistence type="predicted"/>
<evidence type="ECO:0000256" key="1">
    <source>
        <dbReference type="ARBA" id="ARBA00022737"/>
    </source>
</evidence>
<dbReference type="Proteomes" id="UP000288168">
    <property type="component" value="Unassembled WGS sequence"/>
</dbReference>
<name>A0A428NQ99_9HYPO</name>
<feature type="repeat" description="ANK" evidence="3">
    <location>
        <begin position="886"/>
        <end position="918"/>
    </location>
</feature>
<dbReference type="EMBL" id="NKCI01000345">
    <property type="protein sequence ID" value="RSL42902.1"/>
    <property type="molecule type" value="Genomic_DNA"/>
</dbReference>
<dbReference type="Pfam" id="PF12796">
    <property type="entry name" value="Ank_2"/>
    <property type="match status" value="6"/>
</dbReference>
<dbReference type="PANTHER" id="PTHR24173:SF74">
    <property type="entry name" value="ANKYRIN REPEAT DOMAIN-CONTAINING PROTEIN 16"/>
    <property type="match status" value="1"/>
</dbReference>
<evidence type="ECO:0000313" key="7">
    <source>
        <dbReference type="Proteomes" id="UP000288168"/>
    </source>
</evidence>
<organism evidence="6 7">
    <name type="scientific">Fusarium duplospermum</name>
    <dbReference type="NCBI Taxonomy" id="1325734"/>
    <lineage>
        <taxon>Eukaryota</taxon>
        <taxon>Fungi</taxon>
        <taxon>Dikarya</taxon>
        <taxon>Ascomycota</taxon>
        <taxon>Pezizomycotina</taxon>
        <taxon>Sordariomycetes</taxon>
        <taxon>Hypocreomycetidae</taxon>
        <taxon>Hypocreales</taxon>
        <taxon>Nectriaceae</taxon>
        <taxon>Fusarium</taxon>
        <taxon>Fusarium solani species complex</taxon>
    </lineage>
</organism>
<feature type="compositionally biased region" description="Acidic residues" evidence="4">
    <location>
        <begin position="1047"/>
        <end position="1059"/>
    </location>
</feature>
<comment type="caution">
    <text evidence="6">The sequence shown here is derived from an EMBL/GenBank/DDBJ whole genome shotgun (WGS) entry which is preliminary data.</text>
</comment>
<protein>
    <recommendedName>
        <fullName evidence="5">Nephrocystin 3-like N-terminal domain-containing protein</fullName>
    </recommendedName>
</protein>
<feature type="repeat" description="ANK" evidence="3">
    <location>
        <begin position="754"/>
        <end position="786"/>
    </location>
</feature>
<dbReference type="SUPFAM" id="SSF48403">
    <property type="entry name" value="Ankyrin repeat"/>
    <property type="match status" value="2"/>
</dbReference>
<dbReference type="InterPro" id="IPR002110">
    <property type="entry name" value="Ankyrin_rpt"/>
</dbReference>
<feature type="repeat" description="ANK" evidence="3">
    <location>
        <begin position="787"/>
        <end position="819"/>
    </location>
</feature>
<dbReference type="AlphaFoldDB" id="A0A428NQ99"/>
<dbReference type="InterPro" id="IPR036770">
    <property type="entry name" value="Ankyrin_rpt-contain_sf"/>
</dbReference>
<evidence type="ECO:0000256" key="3">
    <source>
        <dbReference type="PROSITE-ProRule" id="PRU00023"/>
    </source>
</evidence>
<dbReference type="Pfam" id="PF00023">
    <property type="entry name" value="Ank"/>
    <property type="match status" value="1"/>
</dbReference>
<feature type="region of interest" description="Disordered" evidence="4">
    <location>
        <begin position="1042"/>
        <end position="1085"/>
    </location>
</feature>
<feature type="repeat" description="ANK" evidence="3">
    <location>
        <begin position="652"/>
        <end position="684"/>
    </location>
</feature>
<feature type="repeat" description="ANK" evidence="3">
    <location>
        <begin position="853"/>
        <end position="885"/>
    </location>
</feature>
<sequence>MGEVERPLDDGVATDKAEATINHPEVLVDTTELYASGEKKFDIVVVHGLSGLREKSWGSSKHPTWIHDLAGRKDWQVRVIRYIYSAEEITEALYPEEAISVEAERLLQKLAELRSEQQSLLPLAFFAHDVGGIIVKQQAVKDHSSNDFFRCILYFKFDKHDVRRNSIGAMANTFLSQILGQVRESPARNLADLEPPDFADCWTDKDAFYFLEKLRRDLGNVSIVHWILDRLDQCDESSHWLLSELSSIAKSSEQHFKVIITSADDDHIRESLPECAAIDLTQHIPTTSSIERTKQDFLSALFQKRPQFYHVHSKITHLLESCGFDNSVYSLLLEWLTIAPCSSTRAALEQEVESLMPLSPARIFEKALNAVFREQRQWAQKVLTLVTRSARPLSLEELASALTLDDLDSATQASMHQDLLWDIQECFGPLIFSLDNGAVQLPTNSNWKDTPAILVATKHGHMDMVRRLAEAGASVDVYDNRGRCALWLAASTGQHLALKALLDAGADKKGLEVPREGTTKPPIVSLAAIPFPKSLKVALEFGVDPNCKVPEEHPSNVLSMAARWGFPDICRMLLEAGAHLDSDEDPPLIHAVMSGKRETVDILLEKKANLDVKLEYDYFHATPLIIAAQRDYRDLAKLFIDRGASVDLQVLHASTALHYAISRDHPEMVKFLIDSGANIGQVQSGRWTALHQCYSKVDCMKVLLDAGADLNWANPEGTVLYLAAFYNKLDVAKLILSYRPDLEVKCPSEKSWDSRYTALHVAASKGYTGMLRQLIEAGADLNSTTPIGGTPLILAVANESEDCTKALLEYDMDLDTKDVLGCTALHCLPSPARLSIAKLLVNRGASLEIRNDDGMSVLDLAIMNKDVPFVQFLLDKKADINVAASSHGAALHAGATAGDIGMVKLLVRKGADANLAHTWMYGTALQEAYMSEAGTAEGRDAVARFLVDEAAADVNAHGGIYGSALGAALLNNSVQSAKFLIERGADVGWKDPWGRRPVHFAALRTPSHFQLLLDSVSDMDDESLGIDTKTTLGQTPLHFAVAKGTEFEEDEENEEEESLESPSEIEQVQDDDAEGEWSSDEDNKG</sequence>
<evidence type="ECO:0000259" key="5">
    <source>
        <dbReference type="Pfam" id="PF24883"/>
    </source>
</evidence>
<dbReference type="Pfam" id="PF24883">
    <property type="entry name" value="NPHP3_N"/>
    <property type="match status" value="1"/>
</dbReference>
<evidence type="ECO:0000256" key="2">
    <source>
        <dbReference type="ARBA" id="ARBA00023043"/>
    </source>
</evidence>
<dbReference type="PANTHER" id="PTHR24173">
    <property type="entry name" value="ANKYRIN REPEAT CONTAINING"/>
    <property type="match status" value="1"/>
</dbReference>
<feature type="repeat" description="ANK" evidence="3">
    <location>
        <begin position="820"/>
        <end position="852"/>
    </location>
</feature>
<dbReference type="SMART" id="SM00248">
    <property type="entry name" value="ANK"/>
    <property type="match status" value="15"/>
</dbReference>
<evidence type="ECO:0000256" key="4">
    <source>
        <dbReference type="SAM" id="MobiDB-lite"/>
    </source>
</evidence>
<dbReference type="PROSITE" id="PS50088">
    <property type="entry name" value="ANK_REPEAT"/>
    <property type="match status" value="7"/>
</dbReference>
<feature type="domain" description="Nephrocystin 3-like N-terminal" evidence="5">
    <location>
        <begin position="150"/>
        <end position="262"/>
    </location>
</feature>
<feature type="compositionally biased region" description="Acidic residues" evidence="4">
    <location>
        <begin position="1067"/>
        <end position="1085"/>
    </location>
</feature>
<dbReference type="Gene3D" id="1.25.40.20">
    <property type="entry name" value="Ankyrin repeat-containing domain"/>
    <property type="match status" value="4"/>
</dbReference>
<gene>
    <name evidence="6" type="ORF">CEP54_015312</name>
</gene>
<keyword evidence="7" id="KW-1185">Reference proteome</keyword>
<dbReference type="PROSITE" id="PS50297">
    <property type="entry name" value="ANK_REP_REGION"/>
    <property type="match status" value="4"/>
</dbReference>
<keyword evidence="1" id="KW-0677">Repeat</keyword>
<keyword evidence="2 3" id="KW-0040">ANK repeat</keyword>
<dbReference type="InterPro" id="IPR056884">
    <property type="entry name" value="NPHP3-like_N"/>
</dbReference>
<dbReference type="STRING" id="1325734.A0A428NQ99"/>